<name>A0A285UGW4_9BACL</name>
<keyword evidence="3" id="KW-0238">DNA-binding</keyword>
<dbReference type="Pfam" id="PF00126">
    <property type="entry name" value="HTH_1"/>
    <property type="match status" value="1"/>
</dbReference>
<accession>A0A285UGW4</accession>
<keyword evidence="7" id="KW-1185">Reference proteome</keyword>
<evidence type="ECO:0000256" key="3">
    <source>
        <dbReference type="ARBA" id="ARBA00023125"/>
    </source>
</evidence>
<dbReference type="SUPFAM" id="SSF53850">
    <property type="entry name" value="Periplasmic binding protein-like II"/>
    <property type="match status" value="1"/>
</dbReference>
<evidence type="ECO:0000256" key="2">
    <source>
        <dbReference type="ARBA" id="ARBA00023015"/>
    </source>
</evidence>
<evidence type="ECO:0000313" key="6">
    <source>
        <dbReference type="EMBL" id="SOC40907.1"/>
    </source>
</evidence>
<dbReference type="EMBL" id="OBQC01000009">
    <property type="protein sequence ID" value="SOC40907.1"/>
    <property type="molecule type" value="Genomic_DNA"/>
</dbReference>
<evidence type="ECO:0000259" key="5">
    <source>
        <dbReference type="PROSITE" id="PS50931"/>
    </source>
</evidence>
<dbReference type="GO" id="GO:0005829">
    <property type="term" value="C:cytosol"/>
    <property type="evidence" value="ECO:0007669"/>
    <property type="project" value="TreeGrafter"/>
</dbReference>
<proteinExistence type="inferred from homology"/>
<dbReference type="Proteomes" id="UP000219252">
    <property type="component" value="Unassembled WGS sequence"/>
</dbReference>
<dbReference type="PRINTS" id="PR00039">
    <property type="entry name" value="HTHLYSR"/>
</dbReference>
<feature type="domain" description="HTH lysR-type" evidence="5">
    <location>
        <begin position="1"/>
        <end position="57"/>
    </location>
</feature>
<reference evidence="7" key="1">
    <citation type="submission" date="2017-08" db="EMBL/GenBank/DDBJ databases">
        <authorList>
            <person name="Varghese N."/>
            <person name="Submissions S."/>
        </authorList>
    </citation>
    <scope>NUCLEOTIDE SEQUENCE [LARGE SCALE GENOMIC DNA]</scope>
    <source>
        <strain evidence="7">JC23</strain>
    </source>
</reference>
<comment type="similarity">
    <text evidence="1">Belongs to the LysR transcriptional regulatory family.</text>
</comment>
<dbReference type="InterPro" id="IPR000847">
    <property type="entry name" value="LysR_HTH_N"/>
</dbReference>
<dbReference type="Gene3D" id="1.10.10.10">
    <property type="entry name" value="Winged helix-like DNA-binding domain superfamily/Winged helix DNA-binding domain"/>
    <property type="match status" value="1"/>
</dbReference>
<dbReference type="CDD" id="cd05466">
    <property type="entry name" value="PBP2_LTTR_substrate"/>
    <property type="match status" value="1"/>
</dbReference>
<dbReference type="GO" id="GO:0003677">
    <property type="term" value="F:DNA binding"/>
    <property type="evidence" value="ECO:0007669"/>
    <property type="project" value="UniProtKB-KW"/>
</dbReference>
<dbReference type="OrthoDB" id="9785745at2"/>
<evidence type="ECO:0000256" key="1">
    <source>
        <dbReference type="ARBA" id="ARBA00009437"/>
    </source>
</evidence>
<dbReference type="RefSeq" id="WP_097149944.1">
    <property type="nucleotide sequence ID" value="NZ_OBQC01000009.1"/>
</dbReference>
<dbReference type="PANTHER" id="PTHR30419">
    <property type="entry name" value="HTH-TYPE TRANSCRIPTIONAL REGULATOR YBHD"/>
    <property type="match status" value="1"/>
</dbReference>
<dbReference type="Pfam" id="PF03466">
    <property type="entry name" value="LysR_substrate"/>
    <property type="match status" value="1"/>
</dbReference>
<dbReference type="GO" id="GO:0003700">
    <property type="term" value="F:DNA-binding transcription factor activity"/>
    <property type="evidence" value="ECO:0007669"/>
    <property type="project" value="InterPro"/>
</dbReference>
<dbReference type="FunFam" id="1.10.10.10:FF:000001">
    <property type="entry name" value="LysR family transcriptional regulator"/>
    <property type="match status" value="1"/>
</dbReference>
<dbReference type="PROSITE" id="PS50931">
    <property type="entry name" value="HTH_LYSR"/>
    <property type="match status" value="1"/>
</dbReference>
<dbReference type="SUPFAM" id="SSF46785">
    <property type="entry name" value="Winged helix' DNA-binding domain"/>
    <property type="match status" value="1"/>
</dbReference>
<dbReference type="InterPro" id="IPR005119">
    <property type="entry name" value="LysR_subst-bd"/>
</dbReference>
<organism evidence="6 7">
    <name type="scientific">Ureibacillus acetophenoni</name>
    <dbReference type="NCBI Taxonomy" id="614649"/>
    <lineage>
        <taxon>Bacteria</taxon>
        <taxon>Bacillati</taxon>
        <taxon>Bacillota</taxon>
        <taxon>Bacilli</taxon>
        <taxon>Bacillales</taxon>
        <taxon>Caryophanaceae</taxon>
        <taxon>Ureibacillus</taxon>
    </lineage>
</organism>
<dbReference type="InterPro" id="IPR050950">
    <property type="entry name" value="HTH-type_LysR_regulators"/>
</dbReference>
<protein>
    <submittedName>
        <fullName evidence="6">LysR family transcriptional regulator</fullName>
    </submittedName>
</protein>
<gene>
    <name evidence="6" type="ORF">SAMN05877842_10926</name>
</gene>
<keyword evidence="2" id="KW-0805">Transcription regulation</keyword>
<dbReference type="PANTHER" id="PTHR30419:SF25">
    <property type="entry name" value="HTH-TYPE TRANSCRIPTIONAL REGULATOR YTLI"/>
    <property type="match status" value="1"/>
</dbReference>
<dbReference type="Gene3D" id="3.40.190.290">
    <property type="match status" value="1"/>
</dbReference>
<sequence>MEIRAIKTFITVIKHGSFKKASEVLNYSQPTVTLHIKSLEDHLGKELIVRGKTIKLTEAGHVFYKRAKSLLKEYERLEQTMDGLGNGNEGYIRIGVSEPIASLEFPKIISQFLQKHPNIEYKIEISDSDTLSKMLDQNQIDFAVCDEPEKKVNNHFQPLFEERIVLLVPKFHRFGTRNSVRLNELENELFIFTSQNYPLEIKVENEIKQATGKKYKKLIINDILAQKHYVNEGLGIAFLPSGAKDHLIPDLKKVEIEDLKTKLVIGLLMKEEVDSFGCATKQLLSLIMNYFTYKKDHEQLQVNR</sequence>
<dbReference type="AlphaFoldDB" id="A0A285UGW4"/>
<evidence type="ECO:0000313" key="7">
    <source>
        <dbReference type="Proteomes" id="UP000219252"/>
    </source>
</evidence>
<keyword evidence="4" id="KW-0804">Transcription</keyword>
<dbReference type="InterPro" id="IPR036390">
    <property type="entry name" value="WH_DNA-bd_sf"/>
</dbReference>
<dbReference type="InterPro" id="IPR036388">
    <property type="entry name" value="WH-like_DNA-bd_sf"/>
</dbReference>
<evidence type="ECO:0000256" key="4">
    <source>
        <dbReference type="ARBA" id="ARBA00023163"/>
    </source>
</evidence>